<feature type="compositionally biased region" description="Basic and acidic residues" evidence="5">
    <location>
        <begin position="302"/>
        <end position="312"/>
    </location>
</feature>
<dbReference type="EMBL" id="BTRK01000002">
    <property type="protein sequence ID" value="GMR36265.1"/>
    <property type="molecule type" value="Genomic_DNA"/>
</dbReference>
<evidence type="ECO:0000313" key="6">
    <source>
        <dbReference type="EMBL" id="GMR36265.1"/>
    </source>
</evidence>
<feature type="compositionally biased region" description="Basic and acidic residues" evidence="5">
    <location>
        <begin position="137"/>
        <end position="153"/>
    </location>
</feature>
<feature type="region of interest" description="Disordered" evidence="5">
    <location>
        <begin position="214"/>
        <end position="312"/>
    </location>
</feature>
<name>A0AAN4ZEN3_9BILA</name>
<evidence type="ECO:0000313" key="7">
    <source>
        <dbReference type="Proteomes" id="UP001328107"/>
    </source>
</evidence>
<comment type="similarity">
    <text evidence="2">Belongs to the MLF family.</text>
</comment>
<dbReference type="Pfam" id="PF10248">
    <property type="entry name" value="Mlf1IP"/>
    <property type="match status" value="1"/>
</dbReference>
<comment type="caution">
    <text evidence="6">The sequence shown here is derived from an EMBL/GenBank/DDBJ whole genome shotgun (WGS) entry which is preliminary data.</text>
</comment>
<organism evidence="6 7">
    <name type="scientific">Pristionchus mayeri</name>
    <dbReference type="NCBI Taxonomy" id="1317129"/>
    <lineage>
        <taxon>Eukaryota</taxon>
        <taxon>Metazoa</taxon>
        <taxon>Ecdysozoa</taxon>
        <taxon>Nematoda</taxon>
        <taxon>Chromadorea</taxon>
        <taxon>Rhabditida</taxon>
        <taxon>Rhabditina</taxon>
        <taxon>Diplogasteromorpha</taxon>
        <taxon>Diplogasteroidea</taxon>
        <taxon>Neodiplogasteridae</taxon>
        <taxon>Pristionchus</taxon>
    </lineage>
</organism>
<evidence type="ECO:0008006" key="8">
    <source>
        <dbReference type="Google" id="ProtNLM"/>
    </source>
</evidence>
<gene>
    <name evidence="6" type="ORF">PMAYCL1PPCAC_06460</name>
</gene>
<evidence type="ECO:0000256" key="1">
    <source>
        <dbReference type="ARBA" id="ARBA00004496"/>
    </source>
</evidence>
<sequence length="312" mass="35403">MFGGRDPMMQMFGEMHRSMREMDQMMNQMMDPFGVFGMGLRPPMMASPAIEDAQMRGRGHALAAPHMMMRDPFAGFGFPDIFAQRRHRHRYGIPHFYREMNGMAEAAMNDPNGVCYSSSTMISMDGSGRAPRVVETSTRRSGDVKETRRRVQDGEEEEMVIGHSIGDREHFLEKKRDKDGNVRKQQRFRNLDQAEAEAFDREFQTRAEQNVRNSGFGDVFGYRSGGRSAIDGTARSGTSRPREISSSRDNGPIITLPDEDEPPRRPRPSFGASSSSYSPSGPIIREISEEEAEQSIPKRRKDIFGRYRVGDE</sequence>
<protein>
    <recommendedName>
        <fullName evidence="8">Myeloid leukemia factor</fullName>
    </recommendedName>
</protein>
<dbReference type="InterPro" id="IPR019376">
    <property type="entry name" value="Myeloid_leukemia_factor"/>
</dbReference>
<comment type="subcellular location">
    <subcellularLocation>
        <location evidence="1">Cytoplasm</location>
    </subcellularLocation>
</comment>
<accession>A0AAN4ZEN3</accession>
<dbReference type="GO" id="GO:0005737">
    <property type="term" value="C:cytoplasm"/>
    <property type="evidence" value="ECO:0007669"/>
    <property type="project" value="UniProtKB-SubCell"/>
</dbReference>
<feature type="region of interest" description="Disordered" evidence="5">
    <location>
        <begin position="125"/>
        <end position="189"/>
    </location>
</feature>
<keyword evidence="3" id="KW-0963">Cytoplasm</keyword>
<dbReference type="Proteomes" id="UP001328107">
    <property type="component" value="Unassembled WGS sequence"/>
</dbReference>
<evidence type="ECO:0000256" key="3">
    <source>
        <dbReference type="ARBA" id="ARBA00022490"/>
    </source>
</evidence>
<reference evidence="7" key="1">
    <citation type="submission" date="2022-10" db="EMBL/GenBank/DDBJ databases">
        <title>Genome assembly of Pristionchus species.</title>
        <authorList>
            <person name="Yoshida K."/>
            <person name="Sommer R.J."/>
        </authorList>
    </citation>
    <scope>NUCLEOTIDE SEQUENCE [LARGE SCALE GENOMIC DNA]</scope>
    <source>
        <strain evidence="7">RS5460</strain>
    </source>
</reference>
<dbReference type="PANTHER" id="PTHR13105">
    <property type="entry name" value="MYELOID LEUKEMIA FACTOR"/>
    <property type="match status" value="1"/>
</dbReference>
<keyword evidence="4" id="KW-0597">Phosphoprotein</keyword>
<feature type="compositionally biased region" description="Low complexity" evidence="5">
    <location>
        <begin position="268"/>
        <end position="282"/>
    </location>
</feature>
<feature type="compositionally biased region" description="Basic and acidic residues" evidence="5">
    <location>
        <begin position="165"/>
        <end position="182"/>
    </location>
</feature>
<proteinExistence type="inferred from homology"/>
<keyword evidence="7" id="KW-1185">Reference proteome</keyword>
<dbReference type="AlphaFoldDB" id="A0AAN4ZEN3"/>
<evidence type="ECO:0000256" key="2">
    <source>
        <dbReference type="ARBA" id="ARBA00008332"/>
    </source>
</evidence>
<evidence type="ECO:0000256" key="4">
    <source>
        <dbReference type="ARBA" id="ARBA00022553"/>
    </source>
</evidence>
<evidence type="ECO:0000256" key="5">
    <source>
        <dbReference type="SAM" id="MobiDB-lite"/>
    </source>
</evidence>